<dbReference type="OrthoDB" id="937283at2"/>
<evidence type="ECO:0000313" key="2">
    <source>
        <dbReference type="EMBL" id="TCK58893.1"/>
    </source>
</evidence>
<gene>
    <name evidence="2" type="ORF">EV690_1048</name>
</gene>
<keyword evidence="1" id="KW-0472">Membrane</keyword>
<reference evidence="2 3" key="1">
    <citation type="submission" date="2019-03" db="EMBL/GenBank/DDBJ databases">
        <title>Genomic Encyclopedia of Type Strains, Phase IV (KMG-IV): sequencing the most valuable type-strain genomes for metagenomic binning, comparative biology and taxonomic classification.</title>
        <authorList>
            <person name="Goeker M."/>
        </authorList>
    </citation>
    <scope>NUCLEOTIDE SEQUENCE [LARGE SCALE GENOMIC DNA]</scope>
    <source>
        <strain evidence="2 3">DSM 18577</strain>
    </source>
</reference>
<dbReference type="EMBL" id="SMGD01000011">
    <property type="protein sequence ID" value="TCK58893.1"/>
    <property type="molecule type" value="Genomic_DNA"/>
</dbReference>
<keyword evidence="1" id="KW-0812">Transmembrane</keyword>
<dbReference type="AlphaFoldDB" id="A0A4R1K570"/>
<sequence>MPANHLDPSLNFDFGTSGCPASDAIKARSLAINDYLAQMKVIENDNKATENTAIMITKFRKIYYDSHGWNHELIRGTEDIPPFATSKATQALKRSHEVLTNNKQDAYDFAHLFAIMDASNHNGPLTPLPEKVLESTTLLAKFLKQIAPTVDDRLMAAGWLGDLSEIVGNFYINDYKKENKTKQQIIDQFGAGYKTIANVDGQTIVNHYQLSDKQSEPVSQILSDYFSNVKPSLNPYKIFASTIGLKFGGTEFTNAASWLTKQEKNLRTCTAFYLFESLGFQFDFDQKLLDTLMHDVEDALNNLDIRPQEETALKEIRARLHVSDESKVFDKDLMIITICTLIWLGFYNHLLAITPLLSAYLSGLQTAISYADAKLKA</sequence>
<proteinExistence type="predicted"/>
<evidence type="ECO:0000256" key="1">
    <source>
        <dbReference type="SAM" id="Phobius"/>
    </source>
</evidence>
<evidence type="ECO:0000313" key="3">
    <source>
        <dbReference type="Proteomes" id="UP000295565"/>
    </source>
</evidence>
<protein>
    <submittedName>
        <fullName evidence="2">Uncharacterized protein</fullName>
    </submittedName>
</protein>
<keyword evidence="1" id="KW-1133">Transmembrane helix</keyword>
<keyword evidence="3" id="KW-1185">Reference proteome</keyword>
<organism evidence="2 3">
    <name type="scientific">Celerinatantimonas diazotrophica</name>
    <dbReference type="NCBI Taxonomy" id="412034"/>
    <lineage>
        <taxon>Bacteria</taxon>
        <taxon>Pseudomonadati</taxon>
        <taxon>Pseudomonadota</taxon>
        <taxon>Gammaproteobacteria</taxon>
        <taxon>Celerinatantimonadaceae</taxon>
        <taxon>Celerinatantimonas</taxon>
    </lineage>
</organism>
<dbReference type="Proteomes" id="UP000295565">
    <property type="component" value="Unassembled WGS sequence"/>
</dbReference>
<feature type="transmembrane region" description="Helical" evidence="1">
    <location>
        <begin position="333"/>
        <end position="357"/>
    </location>
</feature>
<accession>A0A4R1K570</accession>
<name>A0A4R1K570_9GAMM</name>
<dbReference type="RefSeq" id="WP_131911837.1">
    <property type="nucleotide sequence ID" value="NZ_OU594967.1"/>
</dbReference>
<comment type="caution">
    <text evidence="2">The sequence shown here is derived from an EMBL/GenBank/DDBJ whole genome shotgun (WGS) entry which is preliminary data.</text>
</comment>